<proteinExistence type="predicted"/>
<dbReference type="AlphaFoldDB" id="A0AAW0BYR8"/>
<accession>A0AAW0BYR8</accession>
<dbReference type="SUPFAM" id="SSF52047">
    <property type="entry name" value="RNI-like"/>
    <property type="match status" value="1"/>
</dbReference>
<dbReference type="EMBL" id="JAYKXP010000063">
    <property type="protein sequence ID" value="KAK7032574.1"/>
    <property type="molecule type" value="Genomic_DNA"/>
</dbReference>
<protein>
    <submittedName>
        <fullName evidence="1">Uncharacterized protein</fullName>
    </submittedName>
</protein>
<dbReference type="Proteomes" id="UP001383192">
    <property type="component" value="Unassembled WGS sequence"/>
</dbReference>
<dbReference type="Gene3D" id="3.80.10.10">
    <property type="entry name" value="Ribonuclease Inhibitor"/>
    <property type="match status" value="1"/>
</dbReference>
<organism evidence="1 2">
    <name type="scientific">Paramarasmius palmivorus</name>
    <dbReference type="NCBI Taxonomy" id="297713"/>
    <lineage>
        <taxon>Eukaryota</taxon>
        <taxon>Fungi</taxon>
        <taxon>Dikarya</taxon>
        <taxon>Basidiomycota</taxon>
        <taxon>Agaricomycotina</taxon>
        <taxon>Agaricomycetes</taxon>
        <taxon>Agaricomycetidae</taxon>
        <taxon>Agaricales</taxon>
        <taxon>Marasmiineae</taxon>
        <taxon>Marasmiaceae</taxon>
        <taxon>Paramarasmius</taxon>
    </lineage>
</organism>
<dbReference type="InterPro" id="IPR032675">
    <property type="entry name" value="LRR_dom_sf"/>
</dbReference>
<sequence length="294" mass="33753">MVLFDDEGFVQSRFISCGPRPSEEKHVGWAVLDLILEHAHQIQCLCISSDDGPVESFFTSLMPHFWDRFINLEDLHIDVDSTSYSFIIAEEFNRSPLLHRIGIHSPAAGSPYVPTDHLTHIMLEEVELSNFANILTRCSLLESVDVKVYDARFHEDLSIPKCPRLRTFHVSFVGDDHYFDLDRFKDLVELLDFPSLTSLSLQMPRFDDNAYGNQRRSRVDEEYFSESLVDFVAAFEAFLTRSPNIESFRLVSSYLDDLDVYTLLTQLPKSPPWSSLIQIIRLCTAGYPQSRTAC</sequence>
<evidence type="ECO:0000313" key="1">
    <source>
        <dbReference type="EMBL" id="KAK7032574.1"/>
    </source>
</evidence>
<reference evidence="1 2" key="1">
    <citation type="submission" date="2024-01" db="EMBL/GenBank/DDBJ databases">
        <title>A draft genome for a cacao thread blight-causing isolate of Paramarasmius palmivorus.</title>
        <authorList>
            <person name="Baruah I.K."/>
            <person name="Bukari Y."/>
            <person name="Amoako-Attah I."/>
            <person name="Meinhardt L.W."/>
            <person name="Bailey B.A."/>
            <person name="Cohen S.P."/>
        </authorList>
    </citation>
    <scope>NUCLEOTIDE SEQUENCE [LARGE SCALE GENOMIC DNA]</scope>
    <source>
        <strain evidence="1 2">GH-12</strain>
    </source>
</reference>
<comment type="caution">
    <text evidence="1">The sequence shown here is derived from an EMBL/GenBank/DDBJ whole genome shotgun (WGS) entry which is preliminary data.</text>
</comment>
<gene>
    <name evidence="1" type="ORF">VNI00_012985</name>
</gene>
<keyword evidence="2" id="KW-1185">Reference proteome</keyword>
<evidence type="ECO:0000313" key="2">
    <source>
        <dbReference type="Proteomes" id="UP001383192"/>
    </source>
</evidence>
<name>A0AAW0BYR8_9AGAR</name>